<dbReference type="InterPro" id="IPR013083">
    <property type="entry name" value="Znf_RING/FYVE/PHD"/>
</dbReference>
<dbReference type="InterPro" id="IPR001841">
    <property type="entry name" value="Znf_RING"/>
</dbReference>
<dbReference type="OMA" id="CDHLFHW"/>
<dbReference type="GO" id="GO:0061630">
    <property type="term" value="F:ubiquitin protein ligase activity"/>
    <property type="evidence" value="ECO:0000318"/>
    <property type="project" value="GO_Central"/>
</dbReference>
<protein>
    <recommendedName>
        <fullName evidence="6">RING-type domain-containing protein</fullName>
    </recommendedName>
</protein>
<evidence type="ECO:0000256" key="3">
    <source>
        <dbReference type="ARBA" id="ARBA00022833"/>
    </source>
</evidence>
<dbReference type="OrthoDB" id="21204at2759"/>
<evidence type="ECO:0000313" key="8">
    <source>
        <dbReference type="Proteomes" id="UP000036987"/>
    </source>
</evidence>
<dbReference type="CDD" id="cd16454">
    <property type="entry name" value="RING-H2_PA-TM-RING"/>
    <property type="match status" value="1"/>
</dbReference>
<accession>A0A0K9NLM3</accession>
<dbReference type="PANTHER" id="PTHR15710">
    <property type="entry name" value="E3 UBIQUITIN-PROTEIN LIGASE PRAJA"/>
    <property type="match status" value="1"/>
</dbReference>
<evidence type="ECO:0000256" key="5">
    <source>
        <dbReference type="SAM" id="MobiDB-lite"/>
    </source>
</evidence>
<feature type="region of interest" description="Disordered" evidence="5">
    <location>
        <begin position="129"/>
        <end position="153"/>
    </location>
</feature>
<dbReference type="Gene3D" id="3.30.40.10">
    <property type="entry name" value="Zinc/RING finger domain, C3HC4 (zinc finger)"/>
    <property type="match status" value="1"/>
</dbReference>
<evidence type="ECO:0000256" key="2">
    <source>
        <dbReference type="ARBA" id="ARBA00022771"/>
    </source>
</evidence>
<sequence>MGSQSTDGDILMMSVLSLDSQSFIDLQNSLTKELRHYRHRLIQLLLSPTHFSSILLYLRSLPFSDKSALLARFLLRTLHHFASAVNPRTPQSPTGARGLRDLDAAILLMAMCDAYEATLQDRNEADEDCSISRNDKNKNNNNKSCDRSSPGSVEQWREMVKDHLVKELLTSSDLGIGAAFNRSLSVAEKSRKFLSAGEEHDQWKRERGVGASVTAVVSLDSVYCEGDGKEWCVVCREKMVKWRDVCGMPCGHLFHWSCILPWLRRRNTCPCCRFELPSDDVFCEISRLWRVVSGLNLN</sequence>
<dbReference type="SMART" id="SM00184">
    <property type="entry name" value="RING"/>
    <property type="match status" value="1"/>
</dbReference>
<dbReference type="GO" id="GO:0016567">
    <property type="term" value="P:protein ubiquitination"/>
    <property type="evidence" value="ECO:0000318"/>
    <property type="project" value="GO_Central"/>
</dbReference>
<dbReference type="GO" id="GO:0008270">
    <property type="term" value="F:zinc ion binding"/>
    <property type="evidence" value="ECO:0007669"/>
    <property type="project" value="UniProtKB-KW"/>
</dbReference>
<proteinExistence type="predicted"/>
<dbReference type="STRING" id="29655.A0A0K9NLM3"/>
<reference evidence="8" key="1">
    <citation type="journal article" date="2016" name="Nature">
        <title>The genome of the seagrass Zostera marina reveals angiosperm adaptation to the sea.</title>
        <authorList>
            <person name="Olsen J.L."/>
            <person name="Rouze P."/>
            <person name="Verhelst B."/>
            <person name="Lin Y.-C."/>
            <person name="Bayer T."/>
            <person name="Collen J."/>
            <person name="Dattolo E."/>
            <person name="De Paoli E."/>
            <person name="Dittami S."/>
            <person name="Maumus F."/>
            <person name="Michel G."/>
            <person name="Kersting A."/>
            <person name="Lauritano C."/>
            <person name="Lohaus R."/>
            <person name="Toepel M."/>
            <person name="Tonon T."/>
            <person name="Vanneste K."/>
            <person name="Amirebrahimi M."/>
            <person name="Brakel J."/>
            <person name="Bostroem C."/>
            <person name="Chovatia M."/>
            <person name="Grimwood J."/>
            <person name="Jenkins J.W."/>
            <person name="Jueterbock A."/>
            <person name="Mraz A."/>
            <person name="Stam W.T."/>
            <person name="Tice H."/>
            <person name="Bornberg-Bauer E."/>
            <person name="Green P.J."/>
            <person name="Pearson G.A."/>
            <person name="Procaccini G."/>
            <person name="Duarte C.M."/>
            <person name="Schmutz J."/>
            <person name="Reusch T.B.H."/>
            <person name="Van de Peer Y."/>
        </authorList>
    </citation>
    <scope>NUCLEOTIDE SEQUENCE [LARGE SCALE GENOMIC DNA]</scope>
    <source>
        <strain evidence="8">cv. Finnish</strain>
    </source>
</reference>
<dbReference type="EMBL" id="LFYR01002110">
    <property type="protein sequence ID" value="KMZ56885.1"/>
    <property type="molecule type" value="Genomic_DNA"/>
</dbReference>
<evidence type="ECO:0000256" key="1">
    <source>
        <dbReference type="ARBA" id="ARBA00022723"/>
    </source>
</evidence>
<gene>
    <name evidence="7" type="ORF">ZOSMA_8G00290</name>
</gene>
<keyword evidence="2 4" id="KW-0863">Zinc-finger</keyword>
<keyword evidence="8" id="KW-1185">Reference proteome</keyword>
<evidence type="ECO:0000256" key="4">
    <source>
        <dbReference type="PROSITE-ProRule" id="PRU00175"/>
    </source>
</evidence>
<dbReference type="GO" id="GO:0005737">
    <property type="term" value="C:cytoplasm"/>
    <property type="evidence" value="ECO:0000318"/>
    <property type="project" value="GO_Central"/>
</dbReference>
<organism evidence="7 8">
    <name type="scientific">Zostera marina</name>
    <name type="common">Eelgrass</name>
    <dbReference type="NCBI Taxonomy" id="29655"/>
    <lineage>
        <taxon>Eukaryota</taxon>
        <taxon>Viridiplantae</taxon>
        <taxon>Streptophyta</taxon>
        <taxon>Embryophyta</taxon>
        <taxon>Tracheophyta</taxon>
        <taxon>Spermatophyta</taxon>
        <taxon>Magnoliopsida</taxon>
        <taxon>Liliopsida</taxon>
        <taxon>Zosteraceae</taxon>
        <taxon>Zostera</taxon>
    </lineage>
</organism>
<evidence type="ECO:0000259" key="6">
    <source>
        <dbReference type="PROSITE" id="PS50089"/>
    </source>
</evidence>
<dbReference type="SUPFAM" id="SSF57850">
    <property type="entry name" value="RING/U-box"/>
    <property type="match status" value="1"/>
</dbReference>
<evidence type="ECO:0000313" key="7">
    <source>
        <dbReference type="EMBL" id="KMZ56885.1"/>
    </source>
</evidence>
<keyword evidence="3" id="KW-0862">Zinc</keyword>
<dbReference type="PROSITE" id="PS50089">
    <property type="entry name" value="ZF_RING_2"/>
    <property type="match status" value="1"/>
</dbReference>
<feature type="domain" description="RING-type" evidence="6">
    <location>
        <begin position="232"/>
        <end position="273"/>
    </location>
</feature>
<dbReference type="Pfam" id="PF13639">
    <property type="entry name" value="zf-RING_2"/>
    <property type="match status" value="1"/>
</dbReference>
<dbReference type="Proteomes" id="UP000036987">
    <property type="component" value="Unassembled WGS sequence"/>
</dbReference>
<dbReference type="PANTHER" id="PTHR15710:SF194">
    <property type="entry name" value="RING_U-BOX SUPERFAMILY PROTEIN"/>
    <property type="match status" value="1"/>
</dbReference>
<comment type="caution">
    <text evidence="7">The sequence shown here is derived from an EMBL/GenBank/DDBJ whole genome shotgun (WGS) entry which is preliminary data.</text>
</comment>
<dbReference type="AlphaFoldDB" id="A0A0K9NLM3"/>
<name>A0A0K9NLM3_ZOSMR</name>
<keyword evidence="1" id="KW-0479">Metal-binding</keyword>